<dbReference type="Proteomes" id="UP000243459">
    <property type="component" value="Chromosome 7"/>
</dbReference>
<sequence>MSYMNILNSPSLYLQPGHSSQDSDGVLKPSFDKEVAGELAGTKRNFIKEVKGNSLTKQKKRVSKERRISSNDISDMGSKGSGGYNKLVLDKLYDKLFRDENEARYFIGKSVESRSRYLAMFVKDNGLEVEMLKTFDPH</sequence>
<evidence type="ECO:0000313" key="2">
    <source>
        <dbReference type="EMBL" id="ONK64997.1"/>
    </source>
</evidence>
<protein>
    <submittedName>
        <fullName evidence="2">Uncharacterized protein</fullName>
    </submittedName>
</protein>
<proteinExistence type="predicted"/>
<dbReference type="AlphaFoldDB" id="A0A5P1EIH6"/>
<dbReference type="EMBL" id="CM007387">
    <property type="protein sequence ID" value="ONK64997.1"/>
    <property type="molecule type" value="Genomic_DNA"/>
</dbReference>
<accession>A0A5P1EIH6</accession>
<gene>
    <name evidence="2" type="ORF">A4U43_C07F32390</name>
</gene>
<evidence type="ECO:0000313" key="3">
    <source>
        <dbReference type="Proteomes" id="UP000243459"/>
    </source>
</evidence>
<name>A0A5P1EIH6_ASPOF</name>
<reference evidence="3" key="1">
    <citation type="journal article" date="2017" name="Nat. Commun.">
        <title>The asparagus genome sheds light on the origin and evolution of a young Y chromosome.</title>
        <authorList>
            <person name="Harkess A."/>
            <person name="Zhou J."/>
            <person name="Xu C."/>
            <person name="Bowers J.E."/>
            <person name="Van der Hulst R."/>
            <person name="Ayyampalayam S."/>
            <person name="Mercati F."/>
            <person name="Riccardi P."/>
            <person name="McKain M.R."/>
            <person name="Kakrana A."/>
            <person name="Tang H."/>
            <person name="Ray J."/>
            <person name="Groenendijk J."/>
            <person name="Arikit S."/>
            <person name="Mathioni S.M."/>
            <person name="Nakano M."/>
            <person name="Shan H."/>
            <person name="Telgmann-Rauber A."/>
            <person name="Kanno A."/>
            <person name="Yue Z."/>
            <person name="Chen H."/>
            <person name="Li W."/>
            <person name="Chen Y."/>
            <person name="Xu X."/>
            <person name="Zhang Y."/>
            <person name="Luo S."/>
            <person name="Chen H."/>
            <person name="Gao J."/>
            <person name="Mao Z."/>
            <person name="Pires J.C."/>
            <person name="Luo M."/>
            <person name="Kudrna D."/>
            <person name="Wing R.A."/>
            <person name="Meyers B.C."/>
            <person name="Yi K."/>
            <person name="Kong H."/>
            <person name="Lavrijsen P."/>
            <person name="Sunseri F."/>
            <person name="Falavigna A."/>
            <person name="Ye Y."/>
            <person name="Leebens-Mack J.H."/>
            <person name="Chen G."/>
        </authorList>
    </citation>
    <scope>NUCLEOTIDE SEQUENCE [LARGE SCALE GENOMIC DNA]</scope>
    <source>
        <strain evidence="3">cv. DH0086</strain>
    </source>
</reference>
<organism evidence="2 3">
    <name type="scientific">Asparagus officinalis</name>
    <name type="common">Garden asparagus</name>
    <dbReference type="NCBI Taxonomy" id="4686"/>
    <lineage>
        <taxon>Eukaryota</taxon>
        <taxon>Viridiplantae</taxon>
        <taxon>Streptophyta</taxon>
        <taxon>Embryophyta</taxon>
        <taxon>Tracheophyta</taxon>
        <taxon>Spermatophyta</taxon>
        <taxon>Magnoliopsida</taxon>
        <taxon>Liliopsida</taxon>
        <taxon>Asparagales</taxon>
        <taxon>Asparagaceae</taxon>
        <taxon>Asparagoideae</taxon>
        <taxon>Asparagus</taxon>
    </lineage>
</organism>
<keyword evidence="3" id="KW-1185">Reference proteome</keyword>
<evidence type="ECO:0000256" key="1">
    <source>
        <dbReference type="SAM" id="MobiDB-lite"/>
    </source>
</evidence>
<dbReference type="Gramene" id="ONK64997">
    <property type="protein sequence ID" value="ONK64997"/>
    <property type="gene ID" value="A4U43_C07F32390"/>
</dbReference>
<feature type="region of interest" description="Disordered" evidence="1">
    <location>
        <begin position="57"/>
        <end position="76"/>
    </location>
</feature>